<gene>
    <name evidence="1" type="ORF">AVEN_107492_1</name>
</gene>
<organism evidence="1 2">
    <name type="scientific">Araneus ventricosus</name>
    <name type="common">Orbweaver spider</name>
    <name type="synonym">Epeira ventricosa</name>
    <dbReference type="NCBI Taxonomy" id="182803"/>
    <lineage>
        <taxon>Eukaryota</taxon>
        <taxon>Metazoa</taxon>
        <taxon>Ecdysozoa</taxon>
        <taxon>Arthropoda</taxon>
        <taxon>Chelicerata</taxon>
        <taxon>Arachnida</taxon>
        <taxon>Araneae</taxon>
        <taxon>Araneomorphae</taxon>
        <taxon>Entelegynae</taxon>
        <taxon>Araneoidea</taxon>
        <taxon>Araneidae</taxon>
        <taxon>Araneus</taxon>
    </lineage>
</organism>
<evidence type="ECO:0000313" key="1">
    <source>
        <dbReference type="EMBL" id="GBN82758.1"/>
    </source>
</evidence>
<dbReference type="EMBL" id="BGPR01019724">
    <property type="protein sequence ID" value="GBN82758.1"/>
    <property type="molecule type" value="Genomic_DNA"/>
</dbReference>
<proteinExistence type="predicted"/>
<accession>A0A4Y2S3I8</accession>
<name>A0A4Y2S3I8_ARAVE</name>
<evidence type="ECO:0000313" key="2">
    <source>
        <dbReference type="Proteomes" id="UP000499080"/>
    </source>
</evidence>
<dbReference type="AlphaFoldDB" id="A0A4Y2S3I8"/>
<keyword evidence="2" id="KW-1185">Reference proteome</keyword>
<sequence>MQQPLVSAVVRIRHKIPPALAVINLCIYISNHLPLKSGQPKPSALAGGQAMELFNSLPMQSGQSKPSALAGWMHSVLIVANEASVIGGTRPSLHIMPMAK</sequence>
<reference evidence="1 2" key="1">
    <citation type="journal article" date="2019" name="Sci. Rep.">
        <title>Orb-weaving spider Araneus ventricosus genome elucidates the spidroin gene catalogue.</title>
        <authorList>
            <person name="Kono N."/>
            <person name="Nakamura H."/>
            <person name="Ohtoshi R."/>
            <person name="Moran D.A.P."/>
            <person name="Shinohara A."/>
            <person name="Yoshida Y."/>
            <person name="Fujiwara M."/>
            <person name="Mori M."/>
            <person name="Tomita M."/>
            <person name="Arakawa K."/>
        </authorList>
    </citation>
    <scope>NUCLEOTIDE SEQUENCE [LARGE SCALE GENOMIC DNA]</scope>
</reference>
<comment type="caution">
    <text evidence="1">The sequence shown here is derived from an EMBL/GenBank/DDBJ whole genome shotgun (WGS) entry which is preliminary data.</text>
</comment>
<protein>
    <submittedName>
        <fullName evidence="1">Uncharacterized protein</fullName>
    </submittedName>
</protein>
<dbReference type="Proteomes" id="UP000499080">
    <property type="component" value="Unassembled WGS sequence"/>
</dbReference>